<organism evidence="3 4">
    <name type="scientific">Nocardioides caricicola</name>
    <dbReference type="NCBI Taxonomy" id="634770"/>
    <lineage>
        <taxon>Bacteria</taxon>
        <taxon>Bacillati</taxon>
        <taxon>Actinomycetota</taxon>
        <taxon>Actinomycetes</taxon>
        <taxon>Propionibacteriales</taxon>
        <taxon>Nocardioidaceae</taxon>
        <taxon>Nocardioides</taxon>
    </lineage>
</organism>
<dbReference type="InterPro" id="IPR012337">
    <property type="entry name" value="RNaseH-like_sf"/>
</dbReference>
<evidence type="ECO:0000313" key="3">
    <source>
        <dbReference type="EMBL" id="MFC5492438.1"/>
    </source>
</evidence>
<dbReference type="RefSeq" id="WP_345170764.1">
    <property type="nucleotide sequence ID" value="NZ_BAABFQ010000003.1"/>
</dbReference>
<reference evidence="4" key="1">
    <citation type="journal article" date="2019" name="Int. J. Syst. Evol. Microbiol.">
        <title>The Global Catalogue of Microorganisms (GCM) 10K type strain sequencing project: providing services to taxonomists for standard genome sequencing and annotation.</title>
        <authorList>
            <consortium name="The Broad Institute Genomics Platform"/>
            <consortium name="The Broad Institute Genome Sequencing Center for Infectious Disease"/>
            <person name="Wu L."/>
            <person name="Ma J."/>
        </authorList>
    </citation>
    <scope>NUCLEOTIDE SEQUENCE [LARGE SCALE GENOMIC DNA]</scope>
    <source>
        <strain evidence="4">KACC 13778</strain>
    </source>
</reference>
<dbReference type="PANTHER" id="PTHR46889">
    <property type="entry name" value="TRANSPOSASE INSF FOR INSERTION SEQUENCE IS3B-RELATED"/>
    <property type="match status" value="1"/>
</dbReference>
<dbReference type="InterPro" id="IPR036397">
    <property type="entry name" value="RNaseH_sf"/>
</dbReference>
<evidence type="ECO:0000313" key="4">
    <source>
        <dbReference type="Proteomes" id="UP001595956"/>
    </source>
</evidence>
<accession>A0ABW0MYC1</accession>
<comment type="function">
    <text evidence="1">Involved in the transposition of the insertion sequence.</text>
</comment>
<dbReference type="NCBIfam" id="NF033516">
    <property type="entry name" value="transpos_IS3"/>
    <property type="match status" value="1"/>
</dbReference>
<evidence type="ECO:0000256" key="1">
    <source>
        <dbReference type="ARBA" id="ARBA00002286"/>
    </source>
</evidence>
<dbReference type="Pfam" id="PF13333">
    <property type="entry name" value="rve_2"/>
    <property type="match status" value="1"/>
</dbReference>
<feature type="domain" description="Integrase catalytic" evidence="2">
    <location>
        <begin position="104"/>
        <end position="268"/>
    </location>
</feature>
<dbReference type="SUPFAM" id="SSF53098">
    <property type="entry name" value="Ribonuclease H-like"/>
    <property type="match status" value="1"/>
</dbReference>
<dbReference type="EMBL" id="JBHSMD010000002">
    <property type="protein sequence ID" value="MFC5492438.1"/>
    <property type="molecule type" value="Genomic_DNA"/>
</dbReference>
<dbReference type="InterPro" id="IPR025948">
    <property type="entry name" value="HTH-like_dom"/>
</dbReference>
<keyword evidence="4" id="KW-1185">Reference proteome</keyword>
<dbReference type="InterPro" id="IPR001584">
    <property type="entry name" value="Integrase_cat-core"/>
</dbReference>
<dbReference type="PROSITE" id="PS50994">
    <property type="entry name" value="INTEGRASE"/>
    <property type="match status" value="1"/>
</dbReference>
<proteinExistence type="predicted"/>
<protein>
    <submittedName>
        <fullName evidence="3">IS3 family transposase</fullName>
    </submittedName>
</protein>
<dbReference type="InterPro" id="IPR050900">
    <property type="entry name" value="Transposase_IS3/IS150/IS904"/>
</dbReference>
<gene>
    <name evidence="3" type="ORF">ACFPKY_04985</name>
</gene>
<name>A0ABW0MYC1_9ACTN</name>
<dbReference type="Pfam" id="PF13276">
    <property type="entry name" value="HTH_21"/>
    <property type="match status" value="1"/>
</dbReference>
<dbReference type="InterPro" id="IPR048020">
    <property type="entry name" value="Transpos_IS3"/>
</dbReference>
<dbReference type="Gene3D" id="3.30.420.10">
    <property type="entry name" value="Ribonuclease H-like superfamily/Ribonuclease H"/>
    <property type="match status" value="1"/>
</dbReference>
<sequence length="280" mass="32157">MACRVLNVSRSGYYEWRDRPPSNRDLEDAYLANTIVDIHRMSRCSYGAPRVHAELSLGMGLRVGRKRVARLLRMTSRRGISHRHKRRHRPAEAVHQDLVQRRFVAAGPDLLWCTDITEHPTRAGKVYCAAVLDVFTRQVVGWSIADHMRSELVVDALQMAIWRRRPEPGTVVHADRGSQYTSWVFGHRLRDAGLLGSMGRVASSVDNSMIESFWSTMQRELLDTRAVWDSPEQLGAAIFEWIEAWYNPRRRHTAIGMLSPVDYEHHWQQQRLHTAANGAA</sequence>
<dbReference type="Pfam" id="PF00665">
    <property type="entry name" value="rve"/>
    <property type="match status" value="1"/>
</dbReference>
<dbReference type="PANTHER" id="PTHR46889:SF4">
    <property type="entry name" value="TRANSPOSASE INSO FOR INSERTION SEQUENCE ELEMENT IS911B-RELATED"/>
    <property type="match status" value="1"/>
</dbReference>
<dbReference type="Proteomes" id="UP001595956">
    <property type="component" value="Unassembled WGS sequence"/>
</dbReference>
<comment type="caution">
    <text evidence="3">The sequence shown here is derived from an EMBL/GenBank/DDBJ whole genome shotgun (WGS) entry which is preliminary data.</text>
</comment>
<evidence type="ECO:0000259" key="2">
    <source>
        <dbReference type="PROSITE" id="PS50994"/>
    </source>
</evidence>